<dbReference type="Pfam" id="PF21858">
    <property type="entry name" value="DUF6914"/>
    <property type="match status" value="1"/>
</dbReference>
<dbReference type="InterPro" id="IPR054208">
    <property type="entry name" value="DUF6914"/>
</dbReference>
<dbReference type="EMBL" id="JMSE01000180">
    <property type="protein sequence ID" value="KDN71464.1"/>
    <property type="molecule type" value="Genomic_DNA"/>
</dbReference>
<dbReference type="OrthoDB" id="2679825at2759"/>
<proteinExistence type="predicted"/>
<comment type="caution">
    <text evidence="1">The sequence shown here is derived from an EMBL/GenBank/DDBJ whole genome shotgun (WGS) entry which is preliminary data.</text>
</comment>
<dbReference type="AlphaFoldDB" id="A0A066XUT0"/>
<keyword evidence="2" id="KW-1185">Reference proteome</keyword>
<reference evidence="2" key="1">
    <citation type="journal article" date="2014" name="Genome Announc.">
        <title>Draft genome sequence of Colletotrichum sublineola, a destructive pathogen of cultivated sorghum.</title>
        <authorList>
            <person name="Baroncelli R."/>
            <person name="Sanz-Martin J.M."/>
            <person name="Rech G.E."/>
            <person name="Sukno S.A."/>
            <person name="Thon M.R."/>
        </authorList>
    </citation>
    <scope>NUCLEOTIDE SEQUENCE [LARGE SCALE GENOMIC DNA]</scope>
    <source>
        <strain evidence="2">TX430BB</strain>
    </source>
</reference>
<dbReference type="eggNOG" id="ENOG502RZJU">
    <property type="taxonomic scope" value="Eukaryota"/>
</dbReference>
<accession>A0A066XUT0</accession>
<evidence type="ECO:0000313" key="2">
    <source>
        <dbReference type="Proteomes" id="UP000027238"/>
    </source>
</evidence>
<name>A0A066XUT0_COLSU</name>
<protein>
    <submittedName>
        <fullName evidence="1">Uncharacterized protein</fullName>
    </submittedName>
</protein>
<dbReference type="OMA" id="GWNCVSW"/>
<gene>
    <name evidence="1" type="ORF">CSUB01_11720</name>
</gene>
<dbReference type="HOGENOM" id="CLU_095770_2_0_1"/>
<evidence type="ECO:0000313" key="1">
    <source>
        <dbReference type="EMBL" id="KDN71464.1"/>
    </source>
</evidence>
<dbReference type="Proteomes" id="UP000027238">
    <property type="component" value="Unassembled WGS sequence"/>
</dbReference>
<organism evidence="1 2">
    <name type="scientific">Colletotrichum sublineola</name>
    <name type="common">Sorghum anthracnose fungus</name>
    <dbReference type="NCBI Taxonomy" id="1173701"/>
    <lineage>
        <taxon>Eukaryota</taxon>
        <taxon>Fungi</taxon>
        <taxon>Dikarya</taxon>
        <taxon>Ascomycota</taxon>
        <taxon>Pezizomycotina</taxon>
        <taxon>Sordariomycetes</taxon>
        <taxon>Hypocreomycetidae</taxon>
        <taxon>Glomerellales</taxon>
        <taxon>Glomerellaceae</taxon>
        <taxon>Colletotrichum</taxon>
        <taxon>Colletotrichum graminicola species complex</taxon>
    </lineage>
</organism>
<sequence length="184" mass="20656">MPSDKDRLYVALYARGGAPTMPGLEDTYHWAFIVGPKSESGTSQGFRFHAKERLSFVGNPPVAQSVWQYEETEILMAPSSMLLVRIMVGKVKSIDRLRSIFERTPVRPEIDGWNCVAWVKEALLAAIQDSRALGTSAGGWQEVRDTAMLYVKRKKEAHRFDGTVYYDPTQAATWDMLSGVELVP</sequence>